<reference evidence="3 4" key="1">
    <citation type="submission" date="2018-08" db="EMBL/GenBank/DDBJ databases">
        <title>Bacillus chawlae sp. nov., Bacillus glennii sp. nov., and Bacillus saganii sp. nov. Isolated from the Vehicle Assembly Building at Kennedy Space Center where the Viking Spacecraft were Assembled.</title>
        <authorList>
            <person name="Seuylemezian A."/>
            <person name="Vaishampayan P."/>
        </authorList>
    </citation>
    <scope>NUCLEOTIDE SEQUENCE [LARGE SCALE GENOMIC DNA]</scope>
    <source>
        <strain evidence="3 4">V47-23a</strain>
    </source>
</reference>
<dbReference type="GO" id="GO:0008237">
    <property type="term" value="F:metallopeptidase activity"/>
    <property type="evidence" value="ECO:0007669"/>
    <property type="project" value="UniProtKB-KW"/>
</dbReference>
<dbReference type="GO" id="GO:0006508">
    <property type="term" value="P:proteolysis"/>
    <property type="evidence" value="ECO:0007669"/>
    <property type="project" value="UniProtKB-KW"/>
</dbReference>
<dbReference type="Pfam" id="PF02517">
    <property type="entry name" value="Rce1-like"/>
    <property type="match status" value="1"/>
</dbReference>
<feature type="transmembrane region" description="Helical" evidence="1">
    <location>
        <begin position="21"/>
        <end position="40"/>
    </location>
</feature>
<gene>
    <name evidence="3" type="ORF">D0469_20065</name>
</gene>
<keyword evidence="3" id="KW-0645">Protease</keyword>
<keyword evidence="1" id="KW-0472">Membrane</keyword>
<organism evidence="3 4">
    <name type="scientific">Peribacillus saganii</name>
    <dbReference type="NCBI Taxonomy" id="2303992"/>
    <lineage>
        <taxon>Bacteria</taxon>
        <taxon>Bacillati</taxon>
        <taxon>Bacillota</taxon>
        <taxon>Bacilli</taxon>
        <taxon>Bacillales</taxon>
        <taxon>Bacillaceae</taxon>
        <taxon>Peribacillus</taxon>
    </lineage>
</organism>
<dbReference type="Proteomes" id="UP000264541">
    <property type="component" value="Unassembled WGS sequence"/>
</dbReference>
<dbReference type="GO" id="GO:0080120">
    <property type="term" value="P:CAAX-box protein maturation"/>
    <property type="evidence" value="ECO:0007669"/>
    <property type="project" value="UniProtKB-ARBA"/>
</dbReference>
<dbReference type="EMBL" id="QVTE01000067">
    <property type="protein sequence ID" value="RFU63157.1"/>
    <property type="molecule type" value="Genomic_DNA"/>
</dbReference>
<feature type="domain" description="CAAX prenyl protease 2/Lysostaphin resistance protein A-like" evidence="2">
    <location>
        <begin position="98"/>
        <end position="181"/>
    </location>
</feature>
<feature type="transmembrane region" description="Helical" evidence="1">
    <location>
        <begin position="142"/>
        <end position="162"/>
    </location>
</feature>
<dbReference type="InterPro" id="IPR003675">
    <property type="entry name" value="Rce1/LyrA-like_dom"/>
</dbReference>
<evidence type="ECO:0000259" key="2">
    <source>
        <dbReference type="Pfam" id="PF02517"/>
    </source>
</evidence>
<keyword evidence="4" id="KW-1185">Reference proteome</keyword>
<feature type="transmembrane region" description="Helical" evidence="1">
    <location>
        <begin position="168"/>
        <end position="186"/>
    </location>
</feature>
<accession>A0A372LBZ5</accession>
<evidence type="ECO:0000313" key="4">
    <source>
        <dbReference type="Proteomes" id="UP000264541"/>
    </source>
</evidence>
<name>A0A372LBZ5_9BACI</name>
<feature type="transmembrane region" description="Helical" evidence="1">
    <location>
        <begin position="92"/>
        <end position="111"/>
    </location>
</feature>
<proteinExistence type="predicted"/>
<sequence length="200" mass="22687">MKNNHAELVKSLSDRELKLNLLLTQVILLTLSFILGIILFKDISSFFALFRPDDPRIAIIGGGAAITVILLDLFLMKVVPEAYQDDGGVNERIFGSLSYPMIFAVALVVAISEEILFRGIIQTHTGLIWASVIFAVVHYRYLFNWFLFLNITILSFFIGYIFELTGNLLVTIFAHFLIDFILGIIVRKKAKKQAAWIEHH</sequence>
<keyword evidence="3" id="KW-0482">Metalloprotease</keyword>
<evidence type="ECO:0000256" key="1">
    <source>
        <dbReference type="SAM" id="Phobius"/>
    </source>
</evidence>
<dbReference type="GO" id="GO:0004175">
    <property type="term" value="F:endopeptidase activity"/>
    <property type="evidence" value="ECO:0007669"/>
    <property type="project" value="UniProtKB-ARBA"/>
</dbReference>
<dbReference type="OrthoDB" id="1523022at2"/>
<dbReference type="AlphaFoldDB" id="A0A372LBZ5"/>
<comment type="caution">
    <text evidence="3">The sequence shown here is derived from an EMBL/GenBank/DDBJ whole genome shotgun (WGS) entry which is preliminary data.</text>
</comment>
<keyword evidence="1" id="KW-1133">Transmembrane helix</keyword>
<protein>
    <submittedName>
        <fullName evidence="3">CPBP family intramembrane metalloprotease</fullName>
    </submittedName>
</protein>
<feature type="transmembrane region" description="Helical" evidence="1">
    <location>
        <begin position="117"/>
        <end position="137"/>
    </location>
</feature>
<feature type="transmembrane region" description="Helical" evidence="1">
    <location>
        <begin position="60"/>
        <end position="80"/>
    </location>
</feature>
<keyword evidence="3" id="KW-0378">Hydrolase</keyword>
<keyword evidence="1" id="KW-0812">Transmembrane</keyword>
<evidence type="ECO:0000313" key="3">
    <source>
        <dbReference type="EMBL" id="RFU63157.1"/>
    </source>
</evidence>